<dbReference type="Proteomes" id="UP000828048">
    <property type="component" value="Chromosome 9"/>
</dbReference>
<dbReference type="EMBL" id="CM037159">
    <property type="protein sequence ID" value="KAH7865531.1"/>
    <property type="molecule type" value="Genomic_DNA"/>
</dbReference>
<keyword evidence="2" id="KW-1185">Reference proteome</keyword>
<comment type="caution">
    <text evidence="1">The sequence shown here is derived from an EMBL/GenBank/DDBJ whole genome shotgun (WGS) entry which is preliminary data.</text>
</comment>
<protein>
    <submittedName>
        <fullName evidence="1">Uncharacterized protein</fullName>
    </submittedName>
</protein>
<gene>
    <name evidence="1" type="ORF">Vadar_007881</name>
</gene>
<organism evidence="1 2">
    <name type="scientific">Vaccinium darrowii</name>
    <dbReference type="NCBI Taxonomy" id="229202"/>
    <lineage>
        <taxon>Eukaryota</taxon>
        <taxon>Viridiplantae</taxon>
        <taxon>Streptophyta</taxon>
        <taxon>Embryophyta</taxon>
        <taxon>Tracheophyta</taxon>
        <taxon>Spermatophyta</taxon>
        <taxon>Magnoliopsida</taxon>
        <taxon>eudicotyledons</taxon>
        <taxon>Gunneridae</taxon>
        <taxon>Pentapetalae</taxon>
        <taxon>asterids</taxon>
        <taxon>Ericales</taxon>
        <taxon>Ericaceae</taxon>
        <taxon>Vaccinioideae</taxon>
        <taxon>Vaccinieae</taxon>
        <taxon>Vaccinium</taxon>
    </lineage>
</organism>
<sequence length="194" mass="21695">MHLQKTTSGATNSANEFQRCQDHNTQDKLSMAMLQKLTAPHKSKVNLKAYVHSVMNPALVNVLVPVAFDECGVHVNLEVLFSESVSNGSKSFETLARVQSQIQSRRIRMSEENQALQRQLLQKRAKELANTQIGGKWDASLQSKEQIEANLLSKYEAAMLFFSNGNVPNGTSTVIKERKIMIVEDEIHSSTGFF</sequence>
<reference evidence="1 2" key="1">
    <citation type="journal article" date="2021" name="Hortic Res">
        <title>High-quality reference genome and annotation aids understanding of berry development for evergreen blueberry (Vaccinium darrowii).</title>
        <authorList>
            <person name="Yu J."/>
            <person name="Hulse-Kemp A.M."/>
            <person name="Babiker E."/>
            <person name="Staton M."/>
        </authorList>
    </citation>
    <scope>NUCLEOTIDE SEQUENCE [LARGE SCALE GENOMIC DNA]</scope>
    <source>
        <strain evidence="2">cv. NJ 8807/NJ 8810</strain>
        <tissue evidence="1">Young leaf</tissue>
    </source>
</reference>
<accession>A0ACB7ZHU0</accession>
<evidence type="ECO:0000313" key="2">
    <source>
        <dbReference type="Proteomes" id="UP000828048"/>
    </source>
</evidence>
<evidence type="ECO:0000313" key="1">
    <source>
        <dbReference type="EMBL" id="KAH7865531.1"/>
    </source>
</evidence>
<proteinExistence type="predicted"/>
<name>A0ACB7ZHU0_9ERIC</name>